<evidence type="ECO:0000256" key="1">
    <source>
        <dbReference type="ARBA" id="ARBA00022737"/>
    </source>
</evidence>
<dbReference type="Gene3D" id="3.80.10.10">
    <property type="entry name" value="Ribonuclease Inhibitor"/>
    <property type="match status" value="2"/>
</dbReference>
<dbReference type="InterPro" id="IPR056789">
    <property type="entry name" value="LRR_R13L1-DRL21"/>
</dbReference>
<dbReference type="InterPro" id="IPR042197">
    <property type="entry name" value="Apaf_helical"/>
</dbReference>
<dbReference type="InterPro" id="IPR032675">
    <property type="entry name" value="LRR_dom_sf"/>
</dbReference>
<dbReference type="SUPFAM" id="SSF52058">
    <property type="entry name" value="L domain-like"/>
    <property type="match status" value="1"/>
</dbReference>
<dbReference type="PANTHER" id="PTHR23155">
    <property type="entry name" value="DISEASE RESISTANCE PROTEIN RP"/>
    <property type="match status" value="1"/>
</dbReference>
<dbReference type="AlphaFoldDB" id="A0A8D7AG02"/>
<dbReference type="Gene3D" id="1.10.8.430">
    <property type="entry name" value="Helical domain of apoptotic protease-activating factors"/>
    <property type="match status" value="1"/>
</dbReference>
<gene>
    <name evidence="5" type="ORF">GSMUA_170610.1</name>
</gene>
<dbReference type="GO" id="GO:0002758">
    <property type="term" value="P:innate immune response-activating signaling pathway"/>
    <property type="evidence" value="ECO:0007669"/>
    <property type="project" value="UniProtKB-ARBA"/>
</dbReference>
<dbReference type="InterPro" id="IPR044974">
    <property type="entry name" value="Disease_R_plants"/>
</dbReference>
<evidence type="ECO:0000256" key="2">
    <source>
        <dbReference type="ARBA" id="ARBA00022821"/>
    </source>
</evidence>
<reference evidence="5" key="1">
    <citation type="submission" date="2021-03" db="EMBL/GenBank/DDBJ databases">
        <authorList>
            <consortium name="Genoscope - CEA"/>
            <person name="William W."/>
        </authorList>
    </citation>
    <scope>NUCLEOTIDE SEQUENCE</scope>
    <source>
        <strain evidence="5">Doubled-haploid Pahang</strain>
    </source>
</reference>
<evidence type="ECO:0000259" key="3">
    <source>
        <dbReference type="Pfam" id="PF23559"/>
    </source>
</evidence>
<dbReference type="InterPro" id="IPR027417">
    <property type="entry name" value="P-loop_NTPase"/>
</dbReference>
<keyword evidence="1" id="KW-0677">Repeat</keyword>
<protein>
    <submittedName>
        <fullName evidence="5">(wild Malaysian banana) hypothetical protein</fullName>
    </submittedName>
</protein>
<dbReference type="Pfam" id="PF25019">
    <property type="entry name" value="LRR_R13L1-DRL21"/>
    <property type="match status" value="1"/>
</dbReference>
<dbReference type="InterPro" id="IPR058922">
    <property type="entry name" value="WHD_DRP"/>
</dbReference>
<dbReference type="GO" id="GO:0043531">
    <property type="term" value="F:ADP binding"/>
    <property type="evidence" value="ECO:0007669"/>
    <property type="project" value="InterPro"/>
</dbReference>
<proteinExistence type="predicted"/>
<dbReference type="SUPFAM" id="SSF52047">
    <property type="entry name" value="RNI-like"/>
    <property type="match status" value="1"/>
</dbReference>
<dbReference type="PANTHER" id="PTHR23155:SF1205">
    <property type="entry name" value="DISEASE RESISTANCE PROTEIN RPM1"/>
    <property type="match status" value="1"/>
</dbReference>
<dbReference type="SUPFAM" id="SSF52540">
    <property type="entry name" value="P-loop containing nucleoside triphosphate hydrolases"/>
    <property type="match status" value="1"/>
</dbReference>
<dbReference type="EMBL" id="HG996471">
    <property type="protein sequence ID" value="CAG1847266.1"/>
    <property type="molecule type" value="Genomic_DNA"/>
</dbReference>
<sequence>MMGTKAKNIVFLKGLNDAKYWKFFKRCAFGEANPNDHPKLELIGKQIAKKLVGSPLAAKTIGGVLKSKLEEEHWRNIMESKLWQVEQQKDDIFPALKLSYEHLPTSALKQCFVYFSLFPKNYHFDKDRLVRMWMAQGFLQSNESGKRMEEEIGRDYFDELLYRSFFQDTELIKQSKIYVVHDLLHHLAESLSAHEHFRVEDDEPAEIPDRVWHMYISSSNLANIHENLHKLKILRSLEVSGSLLDNLYRYNLINFIEEALKQLKCLRVIVLDELPESIGHLKHLRYLEVPGGQLLGLLKSVCRLYHVQGLSLQFCVPEIGRLKSLQVLKEFHVRKKKGYELGQLRDMRQLQGQLSIMNLDMVGSATECIQARLDNKEHLNALLLFWRQLEKRDNNPDKHEEVFEALQPHPNLTELRITGYMGIKSPSWLNQTLLSNLEHLELEDCQGWEALPLLGLLPFLRILHLKSLKAVKHIGPGFYGDNVTTFPSLEELLFSDMIEWSQWSGIETSHQLFPRLSRLQINRCHKLRGSLVMPTLLEKLHVVLSDDPTWESHEKPQVILSDDIWDSCETKDISSILKLSIDNISLLTDCLPAESLSSVYRLDVIYCSSLVSFTDEQEKWFQKLTSLKELRITDRDNLTELPSDLINLASLETLQIQNAQNLTSRPGKACQAS</sequence>
<dbReference type="FunFam" id="1.10.10.10:FF:000322">
    <property type="entry name" value="Probable disease resistance protein At1g63360"/>
    <property type="match status" value="1"/>
</dbReference>
<dbReference type="Gene3D" id="1.10.10.10">
    <property type="entry name" value="Winged helix-like DNA-binding domain superfamily/Winged helix DNA-binding domain"/>
    <property type="match status" value="1"/>
</dbReference>
<organism evidence="5">
    <name type="scientific">Musa acuminata subsp. malaccensis</name>
    <name type="common">Wild banana</name>
    <name type="synonym">Musa malaccensis</name>
    <dbReference type="NCBI Taxonomy" id="214687"/>
    <lineage>
        <taxon>Eukaryota</taxon>
        <taxon>Viridiplantae</taxon>
        <taxon>Streptophyta</taxon>
        <taxon>Embryophyta</taxon>
        <taxon>Tracheophyta</taxon>
        <taxon>Spermatophyta</taxon>
        <taxon>Magnoliopsida</taxon>
        <taxon>Liliopsida</taxon>
        <taxon>Zingiberales</taxon>
        <taxon>Musaceae</taxon>
        <taxon>Musa</taxon>
    </lineage>
</organism>
<keyword evidence="2" id="KW-0611">Plant defense</keyword>
<dbReference type="InterPro" id="IPR036388">
    <property type="entry name" value="WH-like_DNA-bd_sf"/>
</dbReference>
<dbReference type="GO" id="GO:0042742">
    <property type="term" value="P:defense response to bacterium"/>
    <property type="evidence" value="ECO:0007669"/>
    <property type="project" value="UniProtKB-ARBA"/>
</dbReference>
<dbReference type="Pfam" id="PF23559">
    <property type="entry name" value="WHD_DRP"/>
    <property type="match status" value="1"/>
</dbReference>
<feature type="domain" description="Disease resistance protein winged helix" evidence="3">
    <location>
        <begin position="117"/>
        <end position="188"/>
    </location>
</feature>
<dbReference type="GO" id="GO:0009626">
    <property type="term" value="P:plant-type hypersensitive response"/>
    <property type="evidence" value="ECO:0007669"/>
    <property type="project" value="UniProtKB-ARBA"/>
</dbReference>
<evidence type="ECO:0000259" key="4">
    <source>
        <dbReference type="Pfam" id="PF25019"/>
    </source>
</evidence>
<name>A0A8D7AG02_MUSAM</name>
<evidence type="ECO:0000313" key="5">
    <source>
        <dbReference type="EMBL" id="CAG1847266.1"/>
    </source>
</evidence>
<accession>A0A8D7AG02</accession>
<feature type="domain" description="R13L1/DRL21-like LRR repeat region" evidence="4">
    <location>
        <begin position="341"/>
        <end position="467"/>
    </location>
</feature>